<keyword evidence="8" id="KW-1185">Reference proteome</keyword>
<accession>A0A7W6RD67</accession>
<dbReference type="GO" id="GO:0019808">
    <property type="term" value="F:polyamine binding"/>
    <property type="evidence" value="ECO:0007669"/>
    <property type="project" value="InterPro"/>
</dbReference>
<keyword evidence="4 5" id="KW-0574">Periplasm</keyword>
<comment type="similarity">
    <text evidence="5">Belongs to the bacterial solute-binding protein PotD/PotF family.</text>
</comment>
<feature type="signal peptide" evidence="6">
    <location>
        <begin position="1"/>
        <end position="31"/>
    </location>
</feature>
<dbReference type="InterPro" id="IPR001188">
    <property type="entry name" value="Sperm_putr-bd"/>
</dbReference>
<comment type="function">
    <text evidence="5">Required for the activity of the bacterial periplasmic transport system of putrescine.</text>
</comment>
<evidence type="ECO:0000256" key="6">
    <source>
        <dbReference type="SAM" id="SignalP"/>
    </source>
</evidence>
<dbReference type="SUPFAM" id="SSF53850">
    <property type="entry name" value="Periplasmic binding protein-like II"/>
    <property type="match status" value="1"/>
</dbReference>
<organism evidence="7 8">
    <name type="scientific">Roseospira visakhapatnamensis</name>
    <dbReference type="NCBI Taxonomy" id="390880"/>
    <lineage>
        <taxon>Bacteria</taxon>
        <taxon>Pseudomonadati</taxon>
        <taxon>Pseudomonadota</taxon>
        <taxon>Alphaproteobacteria</taxon>
        <taxon>Rhodospirillales</taxon>
        <taxon>Rhodospirillaceae</taxon>
        <taxon>Roseospira</taxon>
    </lineage>
</organism>
<protein>
    <recommendedName>
        <fullName evidence="5">Putrescine-binding periplasmic protein</fullName>
    </recommendedName>
</protein>
<dbReference type="GO" id="GO:0042597">
    <property type="term" value="C:periplasmic space"/>
    <property type="evidence" value="ECO:0007669"/>
    <property type="project" value="UniProtKB-SubCell"/>
</dbReference>
<keyword evidence="2 5" id="KW-0813">Transport</keyword>
<name>A0A7W6RD67_9PROT</name>
<evidence type="ECO:0000313" key="7">
    <source>
        <dbReference type="EMBL" id="MBB4266394.1"/>
    </source>
</evidence>
<evidence type="ECO:0000256" key="2">
    <source>
        <dbReference type="ARBA" id="ARBA00022448"/>
    </source>
</evidence>
<dbReference type="EMBL" id="JACIGK010000013">
    <property type="protein sequence ID" value="MBB4266394.1"/>
    <property type="molecule type" value="Genomic_DNA"/>
</dbReference>
<evidence type="ECO:0000256" key="5">
    <source>
        <dbReference type="PIRNR" id="PIRNR019574"/>
    </source>
</evidence>
<dbReference type="Pfam" id="PF13416">
    <property type="entry name" value="SBP_bac_8"/>
    <property type="match status" value="1"/>
</dbReference>
<dbReference type="Gene3D" id="3.40.190.10">
    <property type="entry name" value="Periplasmic binding protein-like II"/>
    <property type="match status" value="2"/>
</dbReference>
<dbReference type="InterPro" id="IPR006059">
    <property type="entry name" value="SBP"/>
</dbReference>
<evidence type="ECO:0000256" key="4">
    <source>
        <dbReference type="ARBA" id="ARBA00022764"/>
    </source>
</evidence>
<comment type="caution">
    <text evidence="7">The sequence shown here is derived from an EMBL/GenBank/DDBJ whole genome shotgun (WGS) entry which is preliminary data.</text>
</comment>
<dbReference type="AlphaFoldDB" id="A0A7W6RD67"/>
<dbReference type="PANTHER" id="PTHR30222:SF12">
    <property type="entry name" value="NORSPERMIDINE SENSOR"/>
    <property type="match status" value="1"/>
</dbReference>
<dbReference type="RefSeq" id="WP_184044757.1">
    <property type="nucleotide sequence ID" value="NZ_JACIGK010000013.1"/>
</dbReference>
<keyword evidence="3 6" id="KW-0732">Signal</keyword>
<evidence type="ECO:0000256" key="1">
    <source>
        <dbReference type="ARBA" id="ARBA00004418"/>
    </source>
</evidence>
<feature type="chain" id="PRO_5030742449" description="Putrescine-binding periplasmic protein" evidence="6">
    <location>
        <begin position="32"/>
        <end position="372"/>
    </location>
</feature>
<dbReference type="PRINTS" id="PR00909">
    <property type="entry name" value="SPERMDNBNDNG"/>
</dbReference>
<proteinExistence type="inferred from homology"/>
<dbReference type="CDD" id="cd13659">
    <property type="entry name" value="PBP2_PotF"/>
    <property type="match status" value="1"/>
</dbReference>
<dbReference type="GO" id="GO:0015846">
    <property type="term" value="P:polyamine transport"/>
    <property type="evidence" value="ECO:0007669"/>
    <property type="project" value="InterPro"/>
</dbReference>
<dbReference type="PANTHER" id="PTHR30222">
    <property type="entry name" value="SPERMIDINE/PUTRESCINE-BINDING PERIPLASMIC PROTEIN"/>
    <property type="match status" value="1"/>
</dbReference>
<comment type="subcellular location">
    <subcellularLocation>
        <location evidence="1 5">Periplasm</location>
    </subcellularLocation>
</comment>
<dbReference type="Proteomes" id="UP000554286">
    <property type="component" value="Unassembled WGS sequence"/>
</dbReference>
<evidence type="ECO:0000313" key="8">
    <source>
        <dbReference type="Proteomes" id="UP000554286"/>
    </source>
</evidence>
<reference evidence="7 8" key="1">
    <citation type="submission" date="2020-08" db="EMBL/GenBank/DDBJ databases">
        <title>Genome sequencing of Purple Non-Sulfur Bacteria from various extreme environments.</title>
        <authorList>
            <person name="Mayer M."/>
        </authorList>
    </citation>
    <scope>NUCLEOTIDE SEQUENCE [LARGE SCALE GENOMIC DNA]</scope>
    <source>
        <strain evidence="7 8">JA131</strain>
    </source>
</reference>
<gene>
    <name evidence="7" type="ORF">GGD89_002025</name>
</gene>
<dbReference type="PIRSF" id="PIRSF019574">
    <property type="entry name" value="Periplasmic_polyamine_BP"/>
    <property type="match status" value="1"/>
</dbReference>
<evidence type="ECO:0000256" key="3">
    <source>
        <dbReference type="ARBA" id="ARBA00022729"/>
    </source>
</evidence>
<sequence>MAPYRTALVGGPVVAGLAVALSIGVSGAAAAEGTLHFYNWSDYIGEDTIPAFEAETGIDVTYDVFDSNEVLEAKLLAGSTGYDLVVPTGIFMERQVRAGVFQPLDKDKIPNLANLNPQLMDYLAQLDPGNDHAVIYMWGTTGLGMNVDMVTERLGADAPLDSYEILFNPEYLSKLADCGVHVLDAPTELIPIALHYLDLDPNSESRDDFAAVEQLIGPIRPHITKFHSSEYVNALANGDICLALGWSGDVLQAADRAAEADNGVVVDYVIPKEGTLMWFDTLAVPADAPNPDAAHAMINYLLEPEVAATISNYVAYASANDAAKPFLDDEILNDPRIYPPDDVLGRLFPDRASSQTADRMRTRLWNRFKTGI</sequence>